<comment type="caution">
    <text evidence="2">The sequence shown here is derived from an EMBL/GenBank/DDBJ whole genome shotgun (WGS) entry which is preliminary data.</text>
</comment>
<feature type="compositionally biased region" description="Basic and acidic residues" evidence="1">
    <location>
        <begin position="45"/>
        <end position="59"/>
    </location>
</feature>
<name>A0A448X4T5_9PLAT</name>
<evidence type="ECO:0000313" key="2">
    <source>
        <dbReference type="EMBL" id="VEL28050.1"/>
    </source>
</evidence>
<evidence type="ECO:0000313" key="3">
    <source>
        <dbReference type="Proteomes" id="UP000784294"/>
    </source>
</evidence>
<dbReference type="AlphaFoldDB" id="A0A448X4T5"/>
<protein>
    <submittedName>
        <fullName evidence="2">Uncharacterized protein</fullName>
    </submittedName>
</protein>
<sequence length="213" mass="23249">MPTDAVAAFLPAKARGEEKVKSEPTDEKMAAEDGVTAATEVTEETAERAKAAERDDLSKQKTKLMSGHEPSGMEGFDELIGGESSGRRGKLRKVWHDATSCIDTLQLPTLASTTCSIGQLSGLLPVGGRNIGRRINGQLKPITPARLAASLLNAASDPNPVFWFDLFNQLEVIPDPNTIPRVPNQVSHEPARNFACRLDRLSSYTLKKYRFFL</sequence>
<dbReference type="Proteomes" id="UP000784294">
    <property type="component" value="Unassembled WGS sequence"/>
</dbReference>
<organism evidence="2 3">
    <name type="scientific">Protopolystoma xenopodis</name>
    <dbReference type="NCBI Taxonomy" id="117903"/>
    <lineage>
        <taxon>Eukaryota</taxon>
        <taxon>Metazoa</taxon>
        <taxon>Spiralia</taxon>
        <taxon>Lophotrochozoa</taxon>
        <taxon>Platyhelminthes</taxon>
        <taxon>Monogenea</taxon>
        <taxon>Polyopisthocotylea</taxon>
        <taxon>Polystomatidea</taxon>
        <taxon>Polystomatidae</taxon>
        <taxon>Protopolystoma</taxon>
    </lineage>
</organism>
<proteinExistence type="predicted"/>
<dbReference type="EMBL" id="CAAALY010091947">
    <property type="protein sequence ID" value="VEL28050.1"/>
    <property type="molecule type" value="Genomic_DNA"/>
</dbReference>
<gene>
    <name evidence="2" type="ORF">PXEA_LOCUS21490</name>
</gene>
<evidence type="ECO:0000256" key="1">
    <source>
        <dbReference type="SAM" id="MobiDB-lite"/>
    </source>
</evidence>
<reference evidence="2" key="1">
    <citation type="submission" date="2018-11" db="EMBL/GenBank/DDBJ databases">
        <authorList>
            <consortium name="Pathogen Informatics"/>
        </authorList>
    </citation>
    <scope>NUCLEOTIDE SEQUENCE</scope>
</reference>
<accession>A0A448X4T5</accession>
<feature type="compositionally biased region" description="Basic and acidic residues" evidence="1">
    <location>
        <begin position="14"/>
        <end position="31"/>
    </location>
</feature>
<feature type="region of interest" description="Disordered" evidence="1">
    <location>
        <begin position="14"/>
        <end position="82"/>
    </location>
</feature>
<keyword evidence="3" id="KW-1185">Reference proteome</keyword>